<dbReference type="Pfam" id="PF01288">
    <property type="entry name" value="HPPK"/>
    <property type="match status" value="1"/>
</dbReference>
<dbReference type="PANTHER" id="PTHR43071">
    <property type="entry name" value="2-AMINO-4-HYDROXY-6-HYDROXYMETHYLDIHYDROPTERIDINE PYROPHOSPHOKINASE"/>
    <property type="match status" value="1"/>
</dbReference>
<evidence type="ECO:0000313" key="9">
    <source>
        <dbReference type="EMBL" id="EQD28338.1"/>
    </source>
</evidence>
<comment type="caution">
    <text evidence="10">The sequence shown here is derived from an EMBL/GenBank/DDBJ whole genome shotgun (WGS) entry which is preliminary data.</text>
</comment>
<keyword evidence="4" id="KW-0547">Nucleotide-binding</keyword>
<dbReference type="GO" id="GO:0046656">
    <property type="term" value="P:folic acid biosynthetic process"/>
    <property type="evidence" value="ECO:0007669"/>
    <property type="project" value="UniProtKB-KW"/>
</dbReference>
<keyword evidence="6" id="KW-0067">ATP-binding</keyword>
<dbReference type="GO" id="GO:0005524">
    <property type="term" value="F:ATP binding"/>
    <property type="evidence" value="ECO:0007669"/>
    <property type="project" value="UniProtKB-KW"/>
</dbReference>
<dbReference type="AlphaFoldDB" id="T1AQ51"/>
<evidence type="ECO:0000256" key="7">
    <source>
        <dbReference type="ARBA" id="ARBA00022909"/>
    </source>
</evidence>
<dbReference type="EMBL" id="AUZY01012686">
    <property type="protein sequence ID" value="EQD28338.1"/>
    <property type="molecule type" value="Genomic_DNA"/>
</dbReference>
<dbReference type="CDD" id="cd00483">
    <property type="entry name" value="HPPK"/>
    <property type="match status" value="1"/>
</dbReference>
<dbReference type="UniPathway" id="UPA00077">
    <property type="reaction ID" value="UER00155"/>
</dbReference>
<reference evidence="10" key="2">
    <citation type="journal article" date="2014" name="ISME J.">
        <title>Microbial stratification in low pH oxic and suboxic macroscopic growths along an acid mine drainage.</title>
        <authorList>
            <person name="Mendez-Garcia C."/>
            <person name="Mesa V."/>
            <person name="Sprenger R.R."/>
            <person name="Richter M."/>
            <person name="Diez M.S."/>
            <person name="Solano J."/>
            <person name="Bargiela R."/>
            <person name="Golyshina O.V."/>
            <person name="Manteca A."/>
            <person name="Ramos J.L."/>
            <person name="Gallego J.R."/>
            <person name="Llorente I."/>
            <person name="Martins Dos Santos V.A."/>
            <person name="Jensen O.N."/>
            <person name="Pelaez A.I."/>
            <person name="Sanchez J."/>
            <person name="Ferrer M."/>
        </authorList>
    </citation>
    <scope>NUCLEOTIDE SEQUENCE</scope>
</reference>
<dbReference type="Gene3D" id="3.30.70.560">
    <property type="entry name" value="7,8-Dihydro-6-hydroxymethylpterin-pyrophosphokinase HPPK"/>
    <property type="match status" value="1"/>
</dbReference>
<name>T1AQ51_9ZZZZ</name>
<dbReference type="GO" id="GO:0003848">
    <property type="term" value="F:2-amino-4-hydroxy-6-hydroxymethyldihydropteridine diphosphokinase activity"/>
    <property type="evidence" value="ECO:0007669"/>
    <property type="project" value="UniProtKB-EC"/>
</dbReference>
<comment type="pathway">
    <text evidence="1">Cofactor biosynthesis; tetrahydrofolate biosynthesis; 2-amino-4-hydroxy-6-hydroxymethyl-7,8-dihydropteridine diphosphate from 7,8-dihydroneopterin triphosphate: step 4/4.</text>
</comment>
<evidence type="ECO:0000256" key="4">
    <source>
        <dbReference type="ARBA" id="ARBA00022741"/>
    </source>
</evidence>
<evidence type="ECO:0000256" key="5">
    <source>
        <dbReference type="ARBA" id="ARBA00022777"/>
    </source>
</evidence>
<sequence length="169" mass="18754">MVPASGIYLGVGSNLDDPPQQIRRAVERLAEVPGVLMKHRSSLYRTRPMDGSAQPDYWNAVIEVQSALDPFELLAACQGIETALGRTREVHWGPRTIDFDLLVYAELRFETKRLTVPHPGLAERAFVLYPLRELAPDLNVPGIGRVSDLVTRCGNHPLECIPFADPAAR</sequence>
<reference evidence="10" key="1">
    <citation type="submission" date="2013-08" db="EMBL/GenBank/DDBJ databases">
        <authorList>
            <person name="Mendez C."/>
            <person name="Richter M."/>
            <person name="Ferrer M."/>
            <person name="Sanchez J."/>
        </authorList>
    </citation>
    <scope>NUCLEOTIDE SEQUENCE</scope>
</reference>
<dbReference type="SUPFAM" id="SSF55083">
    <property type="entry name" value="6-hydroxymethyl-7,8-dihydropterin pyrophosphokinase, HPPK"/>
    <property type="match status" value="1"/>
</dbReference>
<dbReference type="InterPro" id="IPR035907">
    <property type="entry name" value="Hppk_sf"/>
</dbReference>
<dbReference type="NCBIfam" id="TIGR01498">
    <property type="entry name" value="folK"/>
    <property type="match status" value="1"/>
</dbReference>
<dbReference type="InterPro" id="IPR000550">
    <property type="entry name" value="Hppk"/>
</dbReference>
<dbReference type="PANTHER" id="PTHR43071:SF1">
    <property type="entry name" value="2-AMINO-4-HYDROXY-6-HYDROXYMETHYLDIHYDROPTERIDINE PYROPHOSPHOKINASE"/>
    <property type="match status" value="1"/>
</dbReference>
<dbReference type="EC" id="2.7.6.3" evidence="2"/>
<accession>T1AQ51</accession>
<proteinExistence type="predicted"/>
<gene>
    <name evidence="9" type="ORF">B1B_18907</name>
    <name evidence="10" type="ORF">B2A_03963</name>
</gene>
<protein>
    <recommendedName>
        <fullName evidence="2">2-amino-4-hydroxy-6-hydroxymethyldihydropteridine diphosphokinase</fullName>
        <ecNumber evidence="2">2.7.6.3</ecNumber>
    </recommendedName>
</protein>
<dbReference type="EMBL" id="AUZZ01002642">
    <property type="protein sequence ID" value="EQD59487.1"/>
    <property type="molecule type" value="Genomic_DNA"/>
</dbReference>
<evidence type="ECO:0000256" key="2">
    <source>
        <dbReference type="ARBA" id="ARBA00013253"/>
    </source>
</evidence>
<evidence type="ECO:0000256" key="3">
    <source>
        <dbReference type="ARBA" id="ARBA00022679"/>
    </source>
</evidence>
<keyword evidence="5 10" id="KW-0418">Kinase</keyword>
<feature type="domain" description="7,8-dihydro-6-hydroxymethylpterin-pyrophosphokinase" evidence="8">
    <location>
        <begin position="8"/>
        <end position="136"/>
    </location>
</feature>
<keyword evidence="7" id="KW-0289">Folate biosynthesis</keyword>
<evidence type="ECO:0000313" key="10">
    <source>
        <dbReference type="EMBL" id="EQD59487.1"/>
    </source>
</evidence>
<evidence type="ECO:0000256" key="6">
    <source>
        <dbReference type="ARBA" id="ARBA00022840"/>
    </source>
</evidence>
<organism evidence="10">
    <name type="scientific">mine drainage metagenome</name>
    <dbReference type="NCBI Taxonomy" id="410659"/>
    <lineage>
        <taxon>unclassified sequences</taxon>
        <taxon>metagenomes</taxon>
        <taxon>ecological metagenomes</taxon>
    </lineage>
</organism>
<dbReference type="GO" id="GO:0016301">
    <property type="term" value="F:kinase activity"/>
    <property type="evidence" value="ECO:0007669"/>
    <property type="project" value="UniProtKB-KW"/>
</dbReference>
<keyword evidence="3" id="KW-0808">Transferase</keyword>
<dbReference type="GO" id="GO:0046654">
    <property type="term" value="P:tetrahydrofolate biosynthetic process"/>
    <property type="evidence" value="ECO:0007669"/>
    <property type="project" value="UniProtKB-UniPathway"/>
</dbReference>
<evidence type="ECO:0000259" key="8">
    <source>
        <dbReference type="Pfam" id="PF01288"/>
    </source>
</evidence>
<evidence type="ECO:0000256" key="1">
    <source>
        <dbReference type="ARBA" id="ARBA00005051"/>
    </source>
</evidence>